<gene>
    <name evidence="7" type="ORF">EVOR1521_LOCUS23260</name>
</gene>
<proteinExistence type="predicted"/>
<keyword evidence="1 5" id="KW-0479">Metal-binding</keyword>
<keyword evidence="4 5" id="KW-0862">Zinc</keyword>
<comment type="caution">
    <text evidence="7">The sequence shown here is derived from an EMBL/GenBank/DDBJ whole genome shotgun (WGS) entry which is preliminary data.</text>
</comment>
<dbReference type="PANTHER" id="PTHR12547">
    <property type="entry name" value="CCCH ZINC FINGER/TIS11-RELATED"/>
    <property type="match status" value="1"/>
</dbReference>
<keyword evidence="2" id="KW-0677">Repeat</keyword>
<dbReference type="PROSITE" id="PS50103">
    <property type="entry name" value="ZF_C3H1"/>
    <property type="match status" value="2"/>
</dbReference>
<dbReference type="SUPFAM" id="SSF90229">
    <property type="entry name" value="CCCH zinc finger"/>
    <property type="match status" value="2"/>
</dbReference>
<dbReference type="InterPro" id="IPR036855">
    <property type="entry name" value="Znf_CCCH_sf"/>
</dbReference>
<feature type="domain" description="C3H1-type" evidence="6">
    <location>
        <begin position="49"/>
        <end position="77"/>
    </location>
</feature>
<accession>A0AA36NA74</accession>
<evidence type="ECO:0000313" key="7">
    <source>
        <dbReference type="EMBL" id="CAJ1399787.1"/>
    </source>
</evidence>
<dbReference type="AlphaFoldDB" id="A0AA36NA74"/>
<reference evidence="7" key="1">
    <citation type="submission" date="2023-08" db="EMBL/GenBank/DDBJ databases">
        <authorList>
            <person name="Chen Y."/>
            <person name="Shah S."/>
            <person name="Dougan E. K."/>
            <person name="Thang M."/>
            <person name="Chan C."/>
        </authorList>
    </citation>
    <scope>NUCLEOTIDE SEQUENCE</scope>
</reference>
<protein>
    <recommendedName>
        <fullName evidence="6">C3H1-type domain-containing protein</fullName>
    </recommendedName>
</protein>
<dbReference type="Proteomes" id="UP001178507">
    <property type="component" value="Unassembled WGS sequence"/>
</dbReference>
<dbReference type="PANTHER" id="PTHR12547:SF18">
    <property type="entry name" value="PROTEIN TIS11"/>
    <property type="match status" value="1"/>
</dbReference>
<dbReference type="EMBL" id="CAUJNA010003348">
    <property type="protein sequence ID" value="CAJ1399787.1"/>
    <property type="molecule type" value="Genomic_DNA"/>
</dbReference>
<evidence type="ECO:0000256" key="4">
    <source>
        <dbReference type="ARBA" id="ARBA00022833"/>
    </source>
</evidence>
<dbReference type="SMART" id="SM00356">
    <property type="entry name" value="ZnF_C3H1"/>
    <property type="match status" value="2"/>
</dbReference>
<sequence>MSAVKELGKRLEAHKKTRLCKFFALGACTRGLACSFAHGTDQLRSQPDFSKTRLCADFTELGSCADGRDCKFAHGRHELRPGSAAKLGRKGERKAELEVSAAKPSPLKLQRLLEVKAAADDFDVSFWSRQTTLEDGRPIAEAEHSDEDAASVASDAASLGDPEVRLWEVEVPRLFDAEIQVKNTFVEMKGEQRSLRRILSEPSFMSSIS</sequence>
<dbReference type="InterPro" id="IPR000571">
    <property type="entry name" value="Znf_CCCH"/>
</dbReference>
<feature type="zinc finger region" description="C3H1-type" evidence="5">
    <location>
        <begin position="15"/>
        <end position="41"/>
    </location>
</feature>
<evidence type="ECO:0000259" key="6">
    <source>
        <dbReference type="PROSITE" id="PS50103"/>
    </source>
</evidence>
<dbReference type="GO" id="GO:0008270">
    <property type="term" value="F:zinc ion binding"/>
    <property type="evidence" value="ECO:0007669"/>
    <property type="project" value="UniProtKB-KW"/>
</dbReference>
<evidence type="ECO:0000256" key="3">
    <source>
        <dbReference type="ARBA" id="ARBA00022771"/>
    </source>
</evidence>
<keyword evidence="3 5" id="KW-0863">Zinc-finger</keyword>
<dbReference type="Gene3D" id="4.10.1000.10">
    <property type="entry name" value="Zinc finger, CCCH-type"/>
    <property type="match status" value="2"/>
</dbReference>
<evidence type="ECO:0000256" key="2">
    <source>
        <dbReference type="ARBA" id="ARBA00022737"/>
    </source>
</evidence>
<evidence type="ECO:0000256" key="1">
    <source>
        <dbReference type="ARBA" id="ARBA00022723"/>
    </source>
</evidence>
<evidence type="ECO:0000256" key="5">
    <source>
        <dbReference type="PROSITE-ProRule" id="PRU00723"/>
    </source>
</evidence>
<feature type="zinc finger region" description="C3H1-type" evidence="5">
    <location>
        <begin position="49"/>
        <end position="77"/>
    </location>
</feature>
<dbReference type="GO" id="GO:0003729">
    <property type="term" value="F:mRNA binding"/>
    <property type="evidence" value="ECO:0007669"/>
    <property type="project" value="InterPro"/>
</dbReference>
<organism evidence="7 8">
    <name type="scientific">Effrenium voratum</name>
    <dbReference type="NCBI Taxonomy" id="2562239"/>
    <lineage>
        <taxon>Eukaryota</taxon>
        <taxon>Sar</taxon>
        <taxon>Alveolata</taxon>
        <taxon>Dinophyceae</taxon>
        <taxon>Suessiales</taxon>
        <taxon>Symbiodiniaceae</taxon>
        <taxon>Effrenium</taxon>
    </lineage>
</organism>
<dbReference type="Pfam" id="PF00642">
    <property type="entry name" value="zf-CCCH"/>
    <property type="match status" value="2"/>
</dbReference>
<keyword evidence="8" id="KW-1185">Reference proteome</keyword>
<name>A0AA36NA74_9DINO</name>
<feature type="domain" description="C3H1-type" evidence="6">
    <location>
        <begin position="15"/>
        <end position="41"/>
    </location>
</feature>
<evidence type="ECO:0000313" key="8">
    <source>
        <dbReference type="Proteomes" id="UP001178507"/>
    </source>
</evidence>
<dbReference type="InterPro" id="IPR045877">
    <property type="entry name" value="ZFP36-like"/>
</dbReference>